<protein>
    <submittedName>
        <fullName evidence="2">Uncharacterized protein</fullName>
    </submittedName>
</protein>
<organism evidence="2 3">
    <name type="scientific">Herbaspirillum frisingense</name>
    <dbReference type="NCBI Taxonomy" id="92645"/>
    <lineage>
        <taxon>Bacteria</taxon>
        <taxon>Pseudomonadati</taxon>
        <taxon>Pseudomonadota</taxon>
        <taxon>Betaproteobacteria</taxon>
        <taxon>Burkholderiales</taxon>
        <taxon>Oxalobacteraceae</taxon>
        <taxon>Herbaspirillum</taxon>
    </lineage>
</organism>
<dbReference type="Proteomes" id="UP000462435">
    <property type="component" value="Unassembled WGS sequence"/>
</dbReference>
<dbReference type="AlphaFoldDB" id="A0A7V8FUL6"/>
<evidence type="ECO:0000256" key="1">
    <source>
        <dbReference type="SAM" id="MobiDB-lite"/>
    </source>
</evidence>
<feature type="region of interest" description="Disordered" evidence="1">
    <location>
        <begin position="24"/>
        <end position="64"/>
    </location>
</feature>
<proteinExistence type="predicted"/>
<evidence type="ECO:0000313" key="2">
    <source>
        <dbReference type="EMBL" id="KAF1041545.1"/>
    </source>
</evidence>
<name>A0A7V8FUL6_9BURK</name>
<accession>A0A7V8FUL6</accession>
<evidence type="ECO:0000313" key="3">
    <source>
        <dbReference type="Proteomes" id="UP000462435"/>
    </source>
</evidence>
<reference evidence="3" key="1">
    <citation type="journal article" date="2020" name="MBio">
        <title>Horizontal gene transfer to a defensive symbiont with a reduced genome amongst a multipartite beetle microbiome.</title>
        <authorList>
            <person name="Waterworth S.C."/>
            <person name="Florez L.V."/>
            <person name="Rees E.R."/>
            <person name="Hertweck C."/>
            <person name="Kaltenpoth M."/>
            <person name="Kwan J.C."/>
        </authorList>
    </citation>
    <scope>NUCLEOTIDE SEQUENCE [LARGE SCALE GENOMIC DNA]</scope>
</reference>
<gene>
    <name evidence="2" type="ORF">GAK35_03234</name>
</gene>
<sequence length="116" mass="12811">MENGIATYSDQICTDARPFAPAPLPTIPALTPSSPGIFGKPAADKRATGRGQAPHAESARKKKCDKLALQRRWATEDLQAARALPQWPHHNNKADLAQRKLRRLDEQHRQECAAPL</sequence>
<dbReference type="EMBL" id="WNDX01000116">
    <property type="protein sequence ID" value="KAF1041545.1"/>
    <property type="molecule type" value="Genomic_DNA"/>
</dbReference>
<comment type="caution">
    <text evidence="2">The sequence shown here is derived from an EMBL/GenBank/DDBJ whole genome shotgun (WGS) entry which is preliminary data.</text>
</comment>